<comment type="similarity">
    <text evidence="1">Belongs to the acyl-CoA dehydrogenase family.</text>
</comment>
<dbReference type="InterPro" id="IPR036250">
    <property type="entry name" value="AcylCo_DH-like_C"/>
</dbReference>
<dbReference type="OrthoDB" id="4074409at2"/>
<protein>
    <submittedName>
        <fullName evidence="5">Acyl-CoA dehydrogenase</fullName>
    </submittedName>
</protein>
<dbReference type="RefSeq" id="WP_150405161.1">
    <property type="nucleotide sequence ID" value="NZ_JBHJYQ010000011.1"/>
</dbReference>
<accession>A0A5N0E9J4</accession>
<dbReference type="InterPro" id="IPR009075">
    <property type="entry name" value="AcylCo_DH/oxidase_C"/>
</dbReference>
<dbReference type="EMBL" id="VXLC01000015">
    <property type="protein sequence ID" value="KAA8885603.1"/>
    <property type="molecule type" value="Genomic_DNA"/>
</dbReference>
<dbReference type="PANTHER" id="PTHR43884:SF12">
    <property type="entry name" value="ISOVALERYL-COA DEHYDROGENASE, MITOCHONDRIAL-RELATED"/>
    <property type="match status" value="1"/>
</dbReference>
<dbReference type="PANTHER" id="PTHR43884">
    <property type="entry name" value="ACYL-COA DEHYDROGENASE"/>
    <property type="match status" value="1"/>
</dbReference>
<evidence type="ECO:0000256" key="3">
    <source>
        <dbReference type="ARBA" id="ARBA00022827"/>
    </source>
</evidence>
<dbReference type="InterPro" id="IPR009100">
    <property type="entry name" value="AcylCoA_DH/oxidase_NM_dom_sf"/>
</dbReference>
<organism evidence="5 6">
    <name type="scientific">Nocardia colli</name>
    <dbReference type="NCBI Taxonomy" id="2545717"/>
    <lineage>
        <taxon>Bacteria</taxon>
        <taxon>Bacillati</taxon>
        <taxon>Actinomycetota</taxon>
        <taxon>Actinomycetes</taxon>
        <taxon>Mycobacteriales</taxon>
        <taxon>Nocardiaceae</taxon>
        <taxon>Nocardia</taxon>
    </lineage>
</organism>
<evidence type="ECO:0000259" key="4">
    <source>
        <dbReference type="Pfam" id="PF00441"/>
    </source>
</evidence>
<feature type="domain" description="Acyl-CoA dehydrogenase/oxidase C-terminal" evidence="4">
    <location>
        <begin position="192"/>
        <end position="319"/>
    </location>
</feature>
<dbReference type="Gene3D" id="1.20.140.10">
    <property type="entry name" value="Butyryl-CoA Dehydrogenase, subunit A, domain 3"/>
    <property type="match status" value="1"/>
</dbReference>
<keyword evidence="3" id="KW-0274">FAD</keyword>
<reference evidence="5 6" key="1">
    <citation type="submission" date="2019-09" db="EMBL/GenBank/DDBJ databases">
        <authorList>
            <person name="Wang X."/>
        </authorList>
    </citation>
    <scope>NUCLEOTIDE SEQUENCE [LARGE SCALE GENOMIC DNA]</scope>
    <source>
        <strain evidence="5 6">CICC 11023</strain>
    </source>
</reference>
<evidence type="ECO:0000313" key="5">
    <source>
        <dbReference type="EMBL" id="KAA8885603.1"/>
    </source>
</evidence>
<comment type="caution">
    <text evidence="5">The sequence shown here is derived from an EMBL/GenBank/DDBJ whole genome shotgun (WGS) entry which is preliminary data.</text>
</comment>
<evidence type="ECO:0000256" key="1">
    <source>
        <dbReference type="ARBA" id="ARBA00009347"/>
    </source>
</evidence>
<dbReference type="AlphaFoldDB" id="A0A5N0E9J4"/>
<evidence type="ECO:0000313" key="6">
    <source>
        <dbReference type="Proteomes" id="UP000323876"/>
    </source>
</evidence>
<gene>
    <name evidence="5" type="ORF">F3087_28645</name>
</gene>
<dbReference type="Pfam" id="PF00441">
    <property type="entry name" value="Acyl-CoA_dh_1"/>
    <property type="match status" value="1"/>
</dbReference>
<dbReference type="GO" id="GO:0003995">
    <property type="term" value="F:acyl-CoA dehydrogenase activity"/>
    <property type="evidence" value="ECO:0007669"/>
    <property type="project" value="TreeGrafter"/>
</dbReference>
<dbReference type="Proteomes" id="UP000323876">
    <property type="component" value="Unassembled WGS sequence"/>
</dbReference>
<dbReference type="SUPFAM" id="SSF56645">
    <property type="entry name" value="Acyl-CoA dehydrogenase NM domain-like"/>
    <property type="match status" value="1"/>
</dbReference>
<dbReference type="SUPFAM" id="SSF47203">
    <property type="entry name" value="Acyl-CoA dehydrogenase C-terminal domain-like"/>
    <property type="match status" value="1"/>
</dbReference>
<proteinExistence type="inferred from homology"/>
<sequence length="328" mass="35339">MDLRLDPLQERLRDAVDTVLTRTGEPSAQLATIGVPTLNAPERFGGLALGLTADIVVNERLGFGLEPLGCYRATAFALDLLDSDDIRTEHLSEIVADLHKGLRHAAVIGANGPARVRVTPDGKLWGESEPLPRSTIGLCVVRAGDGSWHLVLPETDTCTVESIEHFGLPASRVRFDGAAAERLPISAARWERALGAARIRQAALLLGIAYRIVDVARTHVNGRIQSGKPLAQRQTVAHRLSALLGEADGWRLVLHKAAWEFDRGERRDTAAVLAVAAEHARLASRTALQLHGVRGMLAHSTAANVYRIAAVESVRLGTPAALWLEAAR</sequence>
<keyword evidence="2" id="KW-0285">Flavoprotein</keyword>
<name>A0A5N0E9J4_9NOCA</name>
<keyword evidence="6" id="KW-1185">Reference proteome</keyword>
<evidence type="ECO:0000256" key="2">
    <source>
        <dbReference type="ARBA" id="ARBA00022630"/>
    </source>
</evidence>